<proteinExistence type="predicted"/>
<feature type="transmembrane region" description="Helical" evidence="1">
    <location>
        <begin position="28"/>
        <end position="45"/>
    </location>
</feature>
<protein>
    <submittedName>
        <fullName evidence="2">Uncharacterized protein</fullName>
    </submittedName>
</protein>
<feature type="transmembrane region" description="Helical" evidence="1">
    <location>
        <begin position="81"/>
        <end position="99"/>
    </location>
</feature>
<reference evidence="2 3" key="1">
    <citation type="submission" date="2017-03" db="EMBL/GenBank/DDBJ databases">
        <authorList>
            <person name="Afonso C.L."/>
            <person name="Miller P.J."/>
            <person name="Scott M.A."/>
            <person name="Spackman E."/>
            <person name="Goraichik I."/>
            <person name="Dimitrov K.M."/>
            <person name="Suarez D.L."/>
            <person name="Swayne D.E."/>
        </authorList>
    </citation>
    <scope>NUCLEOTIDE SEQUENCE [LARGE SCALE GENOMIC DNA]</scope>
    <source>
        <strain evidence="2">SB41UT1</strain>
    </source>
</reference>
<keyword evidence="1" id="KW-1133">Transmembrane helix</keyword>
<name>A0A1X7AS61_9GAMM</name>
<keyword evidence="3" id="KW-1185">Reference proteome</keyword>
<dbReference type="AlphaFoldDB" id="A0A1X7AS61"/>
<dbReference type="Proteomes" id="UP000196573">
    <property type="component" value="Unassembled WGS sequence"/>
</dbReference>
<gene>
    <name evidence="2" type="ORF">EHSB41UT_04805</name>
</gene>
<organism evidence="2 3">
    <name type="scientific">Parendozoicomonas haliclonae</name>
    <dbReference type="NCBI Taxonomy" id="1960125"/>
    <lineage>
        <taxon>Bacteria</taxon>
        <taxon>Pseudomonadati</taxon>
        <taxon>Pseudomonadota</taxon>
        <taxon>Gammaproteobacteria</taxon>
        <taxon>Oceanospirillales</taxon>
        <taxon>Endozoicomonadaceae</taxon>
        <taxon>Parendozoicomonas</taxon>
    </lineage>
</organism>
<dbReference type="EMBL" id="FWPT01000031">
    <property type="protein sequence ID" value="SMA50982.1"/>
    <property type="molecule type" value="Genomic_DNA"/>
</dbReference>
<evidence type="ECO:0000313" key="3">
    <source>
        <dbReference type="Proteomes" id="UP000196573"/>
    </source>
</evidence>
<evidence type="ECO:0000313" key="2">
    <source>
        <dbReference type="EMBL" id="SMA50982.1"/>
    </source>
</evidence>
<keyword evidence="1" id="KW-0812">Transmembrane</keyword>
<accession>A0A1X7AS61</accession>
<feature type="transmembrane region" description="Helical" evidence="1">
    <location>
        <begin position="54"/>
        <end position="75"/>
    </location>
</feature>
<keyword evidence="1" id="KW-0472">Membrane</keyword>
<evidence type="ECO:0000256" key="1">
    <source>
        <dbReference type="SAM" id="Phobius"/>
    </source>
</evidence>
<sequence>MKTQILILIISSLFVTLGVSQDNNSYIYIGLFSLIFSSDIIRPSYNSTKSRTTYTLNVVALSTQITLCSLVMYYNVVNDKAVGFIFALFILIGSLIDLIKKAKTFSTKHT</sequence>